<organism evidence="2 3">
    <name type="scientific">Rhodocollybia butyracea</name>
    <dbReference type="NCBI Taxonomy" id="206335"/>
    <lineage>
        <taxon>Eukaryota</taxon>
        <taxon>Fungi</taxon>
        <taxon>Dikarya</taxon>
        <taxon>Basidiomycota</taxon>
        <taxon>Agaricomycotina</taxon>
        <taxon>Agaricomycetes</taxon>
        <taxon>Agaricomycetidae</taxon>
        <taxon>Agaricales</taxon>
        <taxon>Marasmiineae</taxon>
        <taxon>Omphalotaceae</taxon>
        <taxon>Rhodocollybia</taxon>
    </lineage>
</organism>
<dbReference type="EMBL" id="JADNRY010000152">
    <property type="protein sequence ID" value="KAF9063151.1"/>
    <property type="molecule type" value="Genomic_DNA"/>
</dbReference>
<name>A0A9P5U1R7_9AGAR</name>
<comment type="caution">
    <text evidence="2">The sequence shown here is derived from an EMBL/GenBank/DDBJ whole genome shotgun (WGS) entry which is preliminary data.</text>
</comment>
<keyword evidence="3" id="KW-1185">Reference proteome</keyword>
<proteinExistence type="predicted"/>
<sequence length="148" mass="16388">MSGMSTATASNESSPVFEYRCPNHHDLLLGQTLEQDLNLRPLALERSFLSRGASDSPVLPHYSPSWQNPYPTSEASQSPFRVGAVPESPKTPSNALMIPSVYSPNLYRSSCETSQDFTPPQPLNLSLEEVDEKPHLISTVRVPLKETY</sequence>
<evidence type="ECO:0000313" key="3">
    <source>
        <dbReference type="Proteomes" id="UP000772434"/>
    </source>
</evidence>
<feature type="compositionally biased region" description="Polar residues" evidence="1">
    <location>
        <begin position="64"/>
        <end position="79"/>
    </location>
</feature>
<reference evidence="2" key="1">
    <citation type="submission" date="2020-11" db="EMBL/GenBank/DDBJ databases">
        <authorList>
            <consortium name="DOE Joint Genome Institute"/>
            <person name="Ahrendt S."/>
            <person name="Riley R."/>
            <person name="Andreopoulos W."/>
            <person name="Labutti K."/>
            <person name="Pangilinan J."/>
            <person name="Ruiz-Duenas F.J."/>
            <person name="Barrasa J.M."/>
            <person name="Sanchez-Garcia M."/>
            <person name="Camarero S."/>
            <person name="Miyauchi S."/>
            <person name="Serrano A."/>
            <person name="Linde D."/>
            <person name="Babiker R."/>
            <person name="Drula E."/>
            <person name="Ayuso-Fernandez I."/>
            <person name="Pacheco R."/>
            <person name="Padilla G."/>
            <person name="Ferreira P."/>
            <person name="Barriuso J."/>
            <person name="Kellner H."/>
            <person name="Castanera R."/>
            <person name="Alfaro M."/>
            <person name="Ramirez L."/>
            <person name="Pisabarro A.G."/>
            <person name="Kuo A."/>
            <person name="Tritt A."/>
            <person name="Lipzen A."/>
            <person name="He G."/>
            <person name="Yan M."/>
            <person name="Ng V."/>
            <person name="Cullen D."/>
            <person name="Martin F."/>
            <person name="Rosso M.-N."/>
            <person name="Henrissat B."/>
            <person name="Hibbett D."/>
            <person name="Martinez A.T."/>
            <person name="Grigoriev I.V."/>
        </authorList>
    </citation>
    <scope>NUCLEOTIDE SEQUENCE</scope>
    <source>
        <strain evidence="2">AH 40177</strain>
    </source>
</reference>
<dbReference type="Proteomes" id="UP000772434">
    <property type="component" value="Unassembled WGS sequence"/>
</dbReference>
<evidence type="ECO:0000256" key="1">
    <source>
        <dbReference type="SAM" id="MobiDB-lite"/>
    </source>
</evidence>
<evidence type="ECO:0000313" key="2">
    <source>
        <dbReference type="EMBL" id="KAF9063151.1"/>
    </source>
</evidence>
<accession>A0A9P5U1R7</accession>
<dbReference type="AlphaFoldDB" id="A0A9P5U1R7"/>
<feature type="region of interest" description="Disordered" evidence="1">
    <location>
        <begin position="52"/>
        <end position="97"/>
    </location>
</feature>
<protein>
    <submittedName>
        <fullName evidence="2">Uncharacterized protein</fullName>
    </submittedName>
</protein>
<gene>
    <name evidence="2" type="ORF">BDP27DRAFT_1335470</name>
</gene>